<feature type="transmembrane region" description="Helical" evidence="7">
    <location>
        <begin position="20"/>
        <end position="40"/>
    </location>
</feature>
<dbReference type="InterPro" id="IPR052031">
    <property type="entry name" value="Membrane_Transporter-Flippase"/>
</dbReference>
<gene>
    <name evidence="8" type="ORF">IAB12_07280</name>
</gene>
<evidence type="ECO:0000313" key="9">
    <source>
        <dbReference type="Proteomes" id="UP000823936"/>
    </source>
</evidence>
<evidence type="ECO:0000256" key="4">
    <source>
        <dbReference type="ARBA" id="ARBA00022692"/>
    </source>
</evidence>
<reference evidence="8" key="2">
    <citation type="submission" date="2021-04" db="EMBL/GenBank/DDBJ databases">
        <authorList>
            <person name="Gilroy R."/>
        </authorList>
    </citation>
    <scope>NUCLEOTIDE SEQUENCE</scope>
    <source>
        <strain evidence="8">Gambia11-129</strain>
    </source>
</reference>
<organism evidence="8 9">
    <name type="scientific">Candidatus Ornithospirochaeta avicola</name>
    <dbReference type="NCBI Taxonomy" id="2840896"/>
    <lineage>
        <taxon>Bacteria</taxon>
        <taxon>Pseudomonadati</taxon>
        <taxon>Spirochaetota</taxon>
        <taxon>Spirochaetia</taxon>
        <taxon>Spirochaetales</taxon>
        <taxon>Spirochaetaceae</taxon>
        <taxon>Spirochaetaceae incertae sedis</taxon>
        <taxon>Candidatus Ornithospirochaeta</taxon>
    </lineage>
</organism>
<feature type="transmembrane region" description="Helical" evidence="7">
    <location>
        <begin position="388"/>
        <end position="412"/>
    </location>
</feature>
<keyword evidence="6 7" id="KW-0472">Membrane</keyword>
<feature type="transmembrane region" description="Helical" evidence="7">
    <location>
        <begin position="199"/>
        <end position="219"/>
    </location>
</feature>
<dbReference type="GO" id="GO:0005886">
    <property type="term" value="C:plasma membrane"/>
    <property type="evidence" value="ECO:0007669"/>
    <property type="project" value="UniProtKB-SubCell"/>
</dbReference>
<reference evidence="8" key="1">
    <citation type="journal article" date="2021" name="PeerJ">
        <title>Extensive microbial diversity within the chicken gut microbiome revealed by metagenomics and culture.</title>
        <authorList>
            <person name="Gilroy R."/>
            <person name="Ravi A."/>
            <person name="Getino M."/>
            <person name="Pursley I."/>
            <person name="Horton D.L."/>
            <person name="Alikhan N.F."/>
            <person name="Baker D."/>
            <person name="Gharbi K."/>
            <person name="Hall N."/>
            <person name="Watson M."/>
            <person name="Adriaenssens E.M."/>
            <person name="Foster-Nyarko E."/>
            <person name="Jarju S."/>
            <person name="Secka A."/>
            <person name="Antonio M."/>
            <person name="Oren A."/>
            <person name="Chaudhuri R.R."/>
            <person name="La Ragione R."/>
            <person name="Hildebrand F."/>
            <person name="Pallen M.J."/>
        </authorList>
    </citation>
    <scope>NUCLEOTIDE SEQUENCE</scope>
    <source>
        <strain evidence="8">Gambia11-129</strain>
    </source>
</reference>
<dbReference type="EMBL" id="DXHU01000023">
    <property type="protein sequence ID" value="HIV99560.1"/>
    <property type="molecule type" value="Genomic_DNA"/>
</dbReference>
<name>A0A9D1PUX3_9SPIO</name>
<dbReference type="GO" id="GO:0015297">
    <property type="term" value="F:antiporter activity"/>
    <property type="evidence" value="ECO:0007669"/>
    <property type="project" value="InterPro"/>
</dbReference>
<comment type="subcellular location">
    <subcellularLocation>
        <location evidence="1">Cell membrane</location>
        <topology evidence="1">Multi-pass membrane protein</topology>
    </subcellularLocation>
</comment>
<evidence type="ECO:0000256" key="5">
    <source>
        <dbReference type="ARBA" id="ARBA00022989"/>
    </source>
</evidence>
<evidence type="ECO:0000256" key="7">
    <source>
        <dbReference type="SAM" id="Phobius"/>
    </source>
</evidence>
<keyword evidence="5 7" id="KW-1133">Transmembrane helix</keyword>
<feature type="transmembrane region" description="Helical" evidence="7">
    <location>
        <begin position="418"/>
        <end position="438"/>
    </location>
</feature>
<keyword evidence="3" id="KW-1003">Cell membrane</keyword>
<keyword evidence="2" id="KW-0813">Transport</keyword>
<dbReference type="PANTHER" id="PTHR43549">
    <property type="entry name" value="MULTIDRUG RESISTANCE PROTEIN YPNP-RELATED"/>
    <property type="match status" value="1"/>
</dbReference>
<feature type="transmembrane region" description="Helical" evidence="7">
    <location>
        <begin position="52"/>
        <end position="76"/>
    </location>
</feature>
<feature type="transmembrane region" description="Helical" evidence="7">
    <location>
        <begin position="320"/>
        <end position="343"/>
    </location>
</feature>
<dbReference type="PANTHER" id="PTHR43549:SF2">
    <property type="entry name" value="MULTIDRUG RESISTANCE PROTEIN NORM-RELATED"/>
    <property type="match status" value="1"/>
</dbReference>
<dbReference type="Pfam" id="PF01554">
    <property type="entry name" value="MatE"/>
    <property type="match status" value="2"/>
</dbReference>
<dbReference type="GO" id="GO:0042910">
    <property type="term" value="F:xenobiotic transmembrane transporter activity"/>
    <property type="evidence" value="ECO:0007669"/>
    <property type="project" value="InterPro"/>
</dbReference>
<accession>A0A9D1PUX3</accession>
<dbReference type="Proteomes" id="UP000823936">
    <property type="component" value="Unassembled WGS sequence"/>
</dbReference>
<dbReference type="InterPro" id="IPR002528">
    <property type="entry name" value="MATE_fam"/>
</dbReference>
<feature type="transmembrane region" description="Helical" evidence="7">
    <location>
        <begin position="169"/>
        <end position="193"/>
    </location>
</feature>
<evidence type="ECO:0000256" key="6">
    <source>
        <dbReference type="ARBA" id="ARBA00023136"/>
    </source>
</evidence>
<comment type="caution">
    <text evidence="8">The sequence shown here is derived from an EMBL/GenBank/DDBJ whole genome shotgun (WGS) entry which is preliminary data.</text>
</comment>
<evidence type="ECO:0000256" key="2">
    <source>
        <dbReference type="ARBA" id="ARBA00022448"/>
    </source>
</evidence>
<feature type="transmembrane region" description="Helical" evidence="7">
    <location>
        <begin position="139"/>
        <end position="157"/>
    </location>
</feature>
<dbReference type="InterPro" id="IPR048279">
    <property type="entry name" value="MdtK-like"/>
</dbReference>
<feature type="transmembrane region" description="Helical" evidence="7">
    <location>
        <begin position="97"/>
        <end position="119"/>
    </location>
</feature>
<proteinExistence type="predicted"/>
<evidence type="ECO:0000256" key="3">
    <source>
        <dbReference type="ARBA" id="ARBA00022475"/>
    </source>
</evidence>
<sequence>MDENDKSIRLFENTSMPKLFLKVSVPGSIGMIATNIFWIVEGLLVSRALGSTTFAAFNLALPLVYINFALSDFIGVGSSVRISIKLGQNDRKAANEIFTLAVFLIAFTSFLMLLLLYFGGPLFFRLMNADETLIPDAVAYLRGYAVFAPITALFFAVDNYLKISGKVKYSMAINIIMSLLAFTLDFLFLFVFGMGVGSVAVGSSISLSICTLIGLLPFVRKKTVLAFTRLHLRLNHIRDIFSSGLPVFLATTASRLTSIFINSILLLVSTADSVSIYGVLMQIDGFIMPFLYGLCDSLQPAVGYNWGKGDLKRVKKIETVCYSVALIISALSFVILLAFPVQIMNIFFSSMDESFISAARIAIVIFSFTYITRWINFSTQSFASAIGMPLYATLISIAQAIVFPVICFLLIFPFGVNGIYANMASSGLLTLILSLILLSKLLRLFRKS</sequence>
<dbReference type="AlphaFoldDB" id="A0A9D1PUX3"/>
<evidence type="ECO:0000256" key="1">
    <source>
        <dbReference type="ARBA" id="ARBA00004651"/>
    </source>
</evidence>
<protein>
    <recommendedName>
        <fullName evidence="10">MATE family efflux transporter</fullName>
    </recommendedName>
</protein>
<evidence type="ECO:0000313" key="8">
    <source>
        <dbReference type="EMBL" id="HIV99560.1"/>
    </source>
</evidence>
<feature type="transmembrane region" description="Helical" evidence="7">
    <location>
        <begin position="355"/>
        <end position="376"/>
    </location>
</feature>
<evidence type="ECO:0008006" key="10">
    <source>
        <dbReference type="Google" id="ProtNLM"/>
    </source>
</evidence>
<keyword evidence="4 7" id="KW-0812">Transmembrane</keyword>
<dbReference type="PIRSF" id="PIRSF006603">
    <property type="entry name" value="DinF"/>
    <property type="match status" value="1"/>
</dbReference>